<name>A0A0J9EXR5_9CYAN</name>
<dbReference type="AlphaFoldDB" id="A0A0J9EXR5"/>
<dbReference type="EMBL" id="LATL02000332">
    <property type="protein sequence ID" value="KMW69945.1"/>
    <property type="molecule type" value="Genomic_DNA"/>
</dbReference>
<gene>
    <name evidence="1" type="ORF">WN50_39130</name>
</gene>
<dbReference type="Proteomes" id="UP000033607">
    <property type="component" value="Unassembled WGS sequence"/>
</dbReference>
<evidence type="ECO:0000313" key="1">
    <source>
        <dbReference type="EMBL" id="KMW69945.1"/>
    </source>
</evidence>
<proteinExistence type="predicted"/>
<protein>
    <submittedName>
        <fullName evidence="1">Uncharacterized protein</fullName>
    </submittedName>
</protein>
<comment type="caution">
    <text evidence="1">The sequence shown here is derived from an EMBL/GenBank/DDBJ whole genome shotgun (WGS) entry which is preliminary data.</text>
</comment>
<accession>A0A0J9EXR5</accession>
<sequence length="79" mass="9108">MYGEEKYLSLQKIKFIVVGSGKLLKIIQNKGSKWDDSYQFFMKLHLIDPPQPPLKRGDQGQGCFILIFGVRAACRQAYR</sequence>
<organism evidence="1 2">
    <name type="scientific">Limnoraphis robusta CS-951</name>
    <dbReference type="NCBI Taxonomy" id="1637645"/>
    <lineage>
        <taxon>Bacteria</taxon>
        <taxon>Bacillati</taxon>
        <taxon>Cyanobacteriota</taxon>
        <taxon>Cyanophyceae</taxon>
        <taxon>Oscillatoriophycideae</taxon>
        <taxon>Oscillatoriales</taxon>
        <taxon>Sirenicapillariaceae</taxon>
        <taxon>Limnoraphis</taxon>
    </lineage>
</organism>
<evidence type="ECO:0000313" key="2">
    <source>
        <dbReference type="Proteomes" id="UP000033607"/>
    </source>
</evidence>
<reference evidence="1 2" key="1">
    <citation type="submission" date="2015-06" db="EMBL/GenBank/DDBJ databases">
        <title>Draft genome assembly of filamentous brackish cyanobacterium Limnoraphis robusta strain CS-951.</title>
        <authorList>
            <person name="Willis A."/>
            <person name="Parks M."/>
            <person name="Burford M.A."/>
        </authorList>
    </citation>
    <scope>NUCLEOTIDE SEQUENCE [LARGE SCALE GENOMIC DNA]</scope>
    <source>
        <strain evidence="1 2">CS-951</strain>
    </source>
</reference>